<organism evidence="10 11">
    <name type="scientific">Fusarium solani</name>
    <name type="common">Filamentous fungus</name>
    <dbReference type="NCBI Taxonomy" id="169388"/>
    <lineage>
        <taxon>Eukaryota</taxon>
        <taxon>Fungi</taxon>
        <taxon>Dikarya</taxon>
        <taxon>Ascomycota</taxon>
        <taxon>Pezizomycotina</taxon>
        <taxon>Sordariomycetes</taxon>
        <taxon>Hypocreomycetidae</taxon>
        <taxon>Hypocreales</taxon>
        <taxon>Nectriaceae</taxon>
        <taxon>Fusarium</taxon>
        <taxon>Fusarium solani species complex</taxon>
    </lineage>
</organism>
<dbReference type="InterPro" id="IPR017907">
    <property type="entry name" value="Znf_RING_CS"/>
</dbReference>
<evidence type="ECO:0000256" key="4">
    <source>
        <dbReference type="ARBA" id="ARBA00022833"/>
    </source>
</evidence>
<proteinExistence type="predicted"/>
<dbReference type="CDD" id="cd19757">
    <property type="entry name" value="Bbox1"/>
    <property type="match status" value="1"/>
</dbReference>
<dbReference type="GO" id="GO:0046486">
    <property type="term" value="P:glycerolipid metabolic process"/>
    <property type="evidence" value="ECO:0007669"/>
    <property type="project" value="UniProtKB-ARBA"/>
</dbReference>
<evidence type="ECO:0000256" key="3">
    <source>
        <dbReference type="ARBA" id="ARBA00022801"/>
    </source>
</evidence>
<dbReference type="AlphaFoldDB" id="A0A9P9JPC8"/>
<keyword evidence="2" id="KW-0863">Zinc-finger</keyword>
<dbReference type="PANTHER" id="PTHR24185">
    <property type="entry name" value="CALCIUM-INDEPENDENT PHOSPHOLIPASE A2-GAMMA"/>
    <property type="match status" value="1"/>
</dbReference>
<dbReference type="EMBL" id="JAGTJS010000030">
    <property type="protein sequence ID" value="KAH7232123.1"/>
    <property type="molecule type" value="Genomic_DNA"/>
</dbReference>
<dbReference type="GO" id="GO:0008270">
    <property type="term" value="F:zinc ion binding"/>
    <property type="evidence" value="ECO:0007669"/>
    <property type="project" value="UniProtKB-KW"/>
</dbReference>
<evidence type="ECO:0000256" key="7">
    <source>
        <dbReference type="PROSITE-ProRule" id="PRU01161"/>
    </source>
</evidence>
<feature type="short sequence motif" description="GXSXG" evidence="7">
    <location>
        <begin position="826"/>
        <end position="830"/>
    </location>
</feature>
<sequence>MGYLDHLAFGSEEESPWAVSSQPATPETYQPSPERRSSEGNLSGHPGEPEEAPSAMEDEAVCTECEKNLPDWYCTKCGKLCDTCDTKRPPHKRQNTKHKRTLLSDGHKLISRALYSTPSEDARKQLHQNDHDTLWFSIGGRPGSLEFEEFPRFSLVLSEHHKQFALKAPSFPRLVSFTGDTGVGKSATIQLLLEHVWDDAARRKAKARGMPIATPVVGQRQYSIPTSADVHLYRDAMLDDTEAERPLLYADCEGFNGGSQSPTAHVYSPSSAANFSRLTEGLAEIKRWARMGFSYLQSGFKRPLAFDGQREHAVKKLFPKLLYNSSDVVVNVMLSQAARQMEADLEKFLEWAEESHAAATCRISLPHLIIVLNQSDDDSEWDPAKTTQDIFDQQKNILTQNDNVKALVARFRKSGIQISSLQDLLLTSYSSVRFIRLPQGQSTPRLAEQLQKLHGMICEASEESQREKDHRKMRLSAPDMDEFFRLAFDHYSNQVREPFDFLGRIMTLHPPSDKLATSLSMLMIKTFKVLGAQDESPDIDVRFCNILAPLVCSTVVLDATRAFNTLPGSLVDIFSGEGNQSAGNAWNTAKHSYKARIGQAFDQFAYITLQCQFVHPETNTQCVNKRWAHLCHQNSRGDRIGSGSHESELLDQLIATWENKLGDTLSNLDQNVDEVIAATGSEHSPKSRLDAAWLIHKAAMEDLYRSIPGLEMFDLVTCAWCFRNVPSEQLACGHGICSTCLAVIGGRDSSVDHRLRVVHSCGLHHPPHTFEPPAEFLDLPDHVGRRILSLDGGGVRSFVGISILAAIEEELGGEIPVRRFFDLIGGTSSGGLLAMGLGMGGWGLEEAATRLRDLLTNGFTKHSEWTVAHLLEWWITSSLCTPEAFDAAVKAAYGDLGDQRMITSRQAHGTSEMSTRVFVTATIGNEEQITIIANYVPSGEGGKSGHAICANIDHAGLGLYPEEQHSSIRYVHEVISEAGRDFTVREAARATCATPSYFAPLHRRGVEYWDGGVSLNNPAPVAISERQLIWPTKEKTNPDLLLSVGNGWSPGAASGKHWCPSGKISDLHKHLRENMDSGDKWDKSLGVSGMQPKWYTRLNSEVSKALPAQDHMEALENGSIEMIASNYLREPSTKDRIAEVCRVLVATSFYFESAQRPRQDEDGNLVIQGEILCRFPNGSDTVKGLGRAIRKLRNPRIELISPRLDRWSIDDAVISRMESHGVYRLPIEIKAPGSSMEINFALDDDSYKAEPISACPFSLDRLFERT</sequence>
<comment type="caution">
    <text evidence="10">The sequence shown here is derived from an EMBL/GenBank/DDBJ whole genome shotgun (WGS) entry which is preliminary data.</text>
</comment>
<dbReference type="InterPro" id="IPR016035">
    <property type="entry name" value="Acyl_Trfase/lysoPLipase"/>
</dbReference>
<dbReference type="GO" id="GO:0016020">
    <property type="term" value="C:membrane"/>
    <property type="evidence" value="ECO:0007669"/>
    <property type="project" value="TreeGrafter"/>
</dbReference>
<evidence type="ECO:0000256" key="2">
    <source>
        <dbReference type="ARBA" id="ARBA00022771"/>
    </source>
</evidence>
<evidence type="ECO:0000256" key="8">
    <source>
        <dbReference type="SAM" id="MobiDB-lite"/>
    </source>
</evidence>
<gene>
    <name evidence="10" type="ORF">B0J15DRAFT_505611</name>
</gene>
<feature type="active site" description="Nucleophile" evidence="7">
    <location>
        <position position="828"/>
    </location>
</feature>
<keyword evidence="11" id="KW-1185">Reference proteome</keyword>
<keyword evidence="4" id="KW-0862">Zinc</keyword>
<dbReference type="Gene3D" id="3.40.1090.10">
    <property type="entry name" value="Cytosolic phospholipase A2 catalytic domain"/>
    <property type="match status" value="1"/>
</dbReference>
<dbReference type="Pfam" id="PF01734">
    <property type="entry name" value="Patatin"/>
    <property type="match status" value="1"/>
</dbReference>
<reference evidence="10" key="1">
    <citation type="journal article" date="2021" name="Nat. Commun.">
        <title>Genetic determinants of endophytism in the Arabidopsis root mycobiome.</title>
        <authorList>
            <person name="Mesny F."/>
            <person name="Miyauchi S."/>
            <person name="Thiergart T."/>
            <person name="Pickel B."/>
            <person name="Atanasova L."/>
            <person name="Karlsson M."/>
            <person name="Huettel B."/>
            <person name="Barry K.W."/>
            <person name="Haridas S."/>
            <person name="Chen C."/>
            <person name="Bauer D."/>
            <person name="Andreopoulos W."/>
            <person name="Pangilinan J."/>
            <person name="LaButti K."/>
            <person name="Riley R."/>
            <person name="Lipzen A."/>
            <person name="Clum A."/>
            <person name="Drula E."/>
            <person name="Henrissat B."/>
            <person name="Kohler A."/>
            <person name="Grigoriev I.V."/>
            <person name="Martin F.M."/>
            <person name="Hacquard S."/>
        </authorList>
    </citation>
    <scope>NUCLEOTIDE SEQUENCE</scope>
    <source>
        <strain evidence="10">FSSC 5 MPI-SDFR-AT-0091</strain>
    </source>
</reference>
<keyword evidence="3 7" id="KW-0378">Hydrolase</keyword>
<evidence type="ECO:0000313" key="10">
    <source>
        <dbReference type="EMBL" id="KAH7232123.1"/>
    </source>
</evidence>
<evidence type="ECO:0000256" key="5">
    <source>
        <dbReference type="ARBA" id="ARBA00022963"/>
    </source>
</evidence>
<evidence type="ECO:0000259" key="9">
    <source>
        <dbReference type="PROSITE" id="PS51635"/>
    </source>
</evidence>
<feature type="domain" description="PNPLA" evidence="9">
    <location>
        <begin position="788"/>
        <end position="1023"/>
    </location>
</feature>
<name>A0A9P9JPC8_FUSSL</name>
<feature type="short sequence motif" description="DGA/G" evidence="7">
    <location>
        <begin position="1010"/>
        <end position="1012"/>
    </location>
</feature>
<keyword evidence="6 7" id="KW-0443">Lipid metabolism</keyword>
<dbReference type="GO" id="GO:0016042">
    <property type="term" value="P:lipid catabolic process"/>
    <property type="evidence" value="ECO:0007669"/>
    <property type="project" value="UniProtKB-UniRule"/>
</dbReference>
<evidence type="ECO:0000256" key="1">
    <source>
        <dbReference type="ARBA" id="ARBA00022723"/>
    </source>
</evidence>
<accession>A0A9P9JPC8</accession>
<dbReference type="PANTHER" id="PTHR24185:SF1">
    <property type="entry name" value="CALCIUM-INDEPENDENT PHOSPHOLIPASE A2-GAMMA"/>
    <property type="match status" value="1"/>
</dbReference>
<comment type="caution">
    <text evidence="7">Lacks conserved residue(s) required for the propagation of feature annotation.</text>
</comment>
<protein>
    <recommendedName>
        <fullName evidence="9">PNPLA domain-containing protein</fullName>
    </recommendedName>
</protein>
<dbReference type="PROSITE" id="PS00518">
    <property type="entry name" value="ZF_RING_1"/>
    <property type="match status" value="1"/>
</dbReference>
<feature type="compositionally biased region" description="Polar residues" evidence="8">
    <location>
        <begin position="18"/>
        <end position="31"/>
    </location>
</feature>
<dbReference type="InterPro" id="IPR002641">
    <property type="entry name" value="PNPLA_dom"/>
</dbReference>
<feature type="region of interest" description="Disordered" evidence="8">
    <location>
        <begin position="1"/>
        <end position="55"/>
    </location>
</feature>
<dbReference type="CDD" id="cd07199">
    <property type="entry name" value="Pat17_PNPLA8_PNPLA9_like"/>
    <property type="match status" value="1"/>
</dbReference>
<evidence type="ECO:0000256" key="6">
    <source>
        <dbReference type="ARBA" id="ARBA00023098"/>
    </source>
</evidence>
<dbReference type="OrthoDB" id="194358at2759"/>
<keyword evidence="5 7" id="KW-0442">Lipid degradation</keyword>
<dbReference type="PROSITE" id="PS51635">
    <property type="entry name" value="PNPLA"/>
    <property type="match status" value="1"/>
</dbReference>
<keyword evidence="1" id="KW-0479">Metal-binding</keyword>
<dbReference type="GO" id="GO:0019369">
    <property type="term" value="P:arachidonate metabolic process"/>
    <property type="evidence" value="ECO:0007669"/>
    <property type="project" value="TreeGrafter"/>
</dbReference>
<dbReference type="GO" id="GO:0047499">
    <property type="term" value="F:calcium-independent phospholipase A2 activity"/>
    <property type="evidence" value="ECO:0007669"/>
    <property type="project" value="TreeGrafter"/>
</dbReference>
<dbReference type="SUPFAM" id="SSF52151">
    <property type="entry name" value="FabD/lysophospholipase-like"/>
    <property type="match status" value="1"/>
</dbReference>
<dbReference type="Proteomes" id="UP000736672">
    <property type="component" value="Unassembled WGS sequence"/>
</dbReference>
<evidence type="ECO:0000313" key="11">
    <source>
        <dbReference type="Proteomes" id="UP000736672"/>
    </source>
</evidence>
<feature type="active site" description="Proton acceptor" evidence="7">
    <location>
        <position position="1010"/>
    </location>
</feature>